<dbReference type="PANTHER" id="PTHR43707:SF1">
    <property type="entry name" value="HISTIDINE--TRNA LIGASE, MITOCHONDRIAL-RELATED"/>
    <property type="match status" value="1"/>
</dbReference>
<keyword evidence="10" id="KW-0436">Ligase</keyword>
<dbReference type="InterPro" id="IPR015807">
    <property type="entry name" value="His-tRNA-ligase"/>
</dbReference>
<evidence type="ECO:0000256" key="2">
    <source>
        <dbReference type="ARBA" id="ARBA00012815"/>
    </source>
</evidence>
<dbReference type="InterPro" id="IPR006195">
    <property type="entry name" value="aa-tRNA-synth_II"/>
</dbReference>
<evidence type="ECO:0000256" key="8">
    <source>
        <dbReference type="PIRSR" id="PIRSR001549-1"/>
    </source>
</evidence>
<comment type="catalytic activity">
    <reaction evidence="6">
        <text>tRNA(His) + L-histidine + ATP = L-histidyl-tRNA(His) + AMP + diphosphate + H(+)</text>
        <dbReference type="Rhea" id="RHEA:17313"/>
        <dbReference type="Rhea" id="RHEA-COMP:9665"/>
        <dbReference type="Rhea" id="RHEA-COMP:9689"/>
        <dbReference type="ChEBI" id="CHEBI:15378"/>
        <dbReference type="ChEBI" id="CHEBI:30616"/>
        <dbReference type="ChEBI" id="CHEBI:33019"/>
        <dbReference type="ChEBI" id="CHEBI:57595"/>
        <dbReference type="ChEBI" id="CHEBI:78442"/>
        <dbReference type="ChEBI" id="CHEBI:78527"/>
        <dbReference type="ChEBI" id="CHEBI:456215"/>
        <dbReference type="EC" id="6.1.1.21"/>
    </reaction>
</comment>
<dbReference type="CDD" id="cd00773">
    <property type="entry name" value="HisRS-like_core"/>
    <property type="match status" value="1"/>
</dbReference>
<dbReference type="PROSITE" id="PS50862">
    <property type="entry name" value="AA_TRNA_LIGASE_II"/>
    <property type="match status" value="1"/>
</dbReference>
<dbReference type="Pfam" id="PF03129">
    <property type="entry name" value="HGTP_anticodon"/>
    <property type="match status" value="1"/>
</dbReference>
<dbReference type="GO" id="GO:0004821">
    <property type="term" value="F:histidine-tRNA ligase activity"/>
    <property type="evidence" value="ECO:0007669"/>
    <property type="project" value="UniProtKB-UniRule"/>
</dbReference>
<comment type="similarity">
    <text evidence="1">Belongs to the class-II aminoacyl-tRNA synthetase family.</text>
</comment>
<dbReference type="GO" id="GO:0005737">
    <property type="term" value="C:cytoplasm"/>
    <property type="evidence" value="ECO:0007669"/>
    <property type="project" value="UniProtKB-UniRule"/>
</dbReference>
<dbReference type="PIRSF" id="PIRSF001549">
    <property type="entry name" value="His-tRNA_synth"/>
    <property type="match status" value="1"/>
</dbReference>
<dbReference type="InterPro" id="IPR004516">
    <property type="entry name" value="HisRS/HisZ"/>
</dbReference>
<evidence type="ECO:0000259" key="9">
    <source>
        <dbReference type="PROSITE" id="PS50862"/>
    </source>
</evidence>
<feature type="binding site" evidence="8">
    <location>
        <position position="111"/>
    </location>
    <ligand>
        <name>L-histidine</name>
        <dbReference type="ChEBI" id="CHEBI:57595"/>
    </ligand>
</feature>
<feature type="binding site" evidence="8">
    <location>
        <begin position="81"/>
        <end position="83"/>
    </location>
    <ligand>
        <name>L-histidine</name>
        <dbReference type="ChEBI" id="CHEBI:57595"/>
    </ligand>
</feature>
<feature type="binding site" evidence="8">
    <location>
        <position position="129"/>
    </location>
    <ligand>
        <name>L-histidine</name>
        <dbReference type="ChEBI" id="CHEBI:57595"/>
    </ligand>
</feature>
<feature type="binding site" evidence="8">
    <location>
        <position position="272"/>
    </location>
    <ligand>
        <name>L-histidine</name>
        <dbReference type="ChEBI" id="CHEBI:57595"/>
    </ligand>
</feature>
<organism evidence="10">
    <name type="scientific">candidate division CPR3 bacterium</name>
    <dbReference type="NCBI Taxonomy" id="2268181"/>
    <lineage>
        <taxon>Bacteria</taxon>
        <taxon>Bacteria division CPR3</taxon>
    </lineage>
</organism>
<evidence type="ECO:0000256" key="7">
    <source>
        <dbReference type="NCBIfam" id="TIGR00442"/>
    </source>
</evidence>
<evidence type="ECO:0000256" key="3">
    <source>
        <dbReference type="ARBA" id="ARBA00017399"/>
    </source>
</evidence>
<evidence type="ECO:0000313" key="10">
    <source>
        <dbReference type="EMBL" id="HGT71013.1"/>
    </source>
</evidence>
<feature type="binding site" evidence="8">
    <location>
        <position position="125"/>
    </location>
    <ligand>
        <name>L-histidine</name>
        <dbReference type="ChEBI" id="CHEBI:57595"/>
    </ligand>
</feature>
<dbReference type="InterPro" id="IPR004154">
    <property type="entry name" value="Anticodon-bd"/>
</dbReference>
<keyword evidence="4" id="KW-0547">Nucleotide-binding</keyword>
<evidence type="ECO:0000256" key="6">
    <source>
        <dbReference type="ARBA" id="ARBA00047639"/>
    </source>
</evidence>
<name>A0A7C4M2W9_UNCC3</name>
<sequence length="424" mass="49271">MKNLSNQPLKGTTDWFPEEFKIRQYIFDVWKSVCLKYGYQQYLTPLVENADIYRAKSGKETGGTELITVKREGDEFAIRPEMTPSVTRMISRIYDSTPKPIRYFSIANFMRFQKPQRGRNREFWQLNLDIFGSNSIHADIEVLQIALDIILAFNPPKDSFSLLVNHRKLIDSLFDDVLNINSRNKKDISRLMDKWEKLSKKEFIVELKKNKLNNNQVDNIIDFLQAKSLEDLLAKIPDLEKSEGYIETKHIIYELKKLGYEKWIKFQGNIIRGFDYYDGMVFEVFDNHPNNNRSLFGGGRYNGLANIFGVKSFPAVGTAPGDEAIYLFLESWNLIKKIKTKKEIYYFPILDQSLFIKSQKIAQKMRGEGKNIEMSLEVQKLGKALDYANKKGIDFLIIFGELEAKKGVIKIKDMKTGKEKNIKI</sequence>
<dbReference type="SUPFAM" id="SSF52954">
    <property type="entry name" value="Class II aaRS ABD-related"/>
    <property type="match status" value="1"/>
</dbReference>
<dbReference type="Gene3D" id="3.40.50.800">
    <property type="entry name" value="Anticodon-binding domain"/>
    <property type="match status" value="1"/>
</dbReference>
<dbReference type="NCBIfam" id="TIGR00442">
    <property type="entry name" value="hisS"/>
    <property type="match status" value="1"/>
</dbReference>
<protein>
    <recommendedName>
        <fullName evidence="3 7">Histidine--tRNA ligase</fullName>
        <ecNumber evidence="2 7">6.1.1.21</ecNumber>
    </recommendedName>
</protein>
<reference evidence="10" key="1">
    <citation type="journal article" date="2020" name="mSystems">
        <title>Genome- and Community-Level Interaction Insights into Carbon Utilization and Element Cycling Functions of Hydrothermarchaeota in Hydrothermal Sediment.</title>
        <authorList>
            <person name="Zhou Z."/>
            <person name="Liu Y."/>
            <person name="Xu W."/>
            <person name="Pan J."/>
            <person name="Luo Z.H."/>
            <person name="Li M."/>
        </authorList>
    </citation>
    <scope>NUCLEOTIDE SEQUENCE [LARGE SCALE GENOMIC DNA]</scope>
    <source>
        <strain evidence="10">SpSt-579</strain>
    </source>
</reference>
<dbReference type="SUPFAM" id="SSF55681">
    <property type="entry name" value="Class II aaRS and biotin synthetases"/>
    <property type="match status" value="1"/>
</dbReference>
<dbReference type="Pfam" id="PF13393">
    <property type="entry name" value="tRNA-synt_His"/>
    <property type="match status" value="1"/>
</dbReference>
<evidence type="ECO:0000256" key="4">
    <source>
        <dbReference type="ARBA" id="ARBA00022741"/>
    </source>
</evidence>
<dbReference type="Gene3D" id="3.30.930.10">
    <property type="entry name" value="Bira Bifunctional Protein, Domain 2"/>
    <property type="match status" value="1"/>
</dbReference>
<gene>
    <name evidence="10" type="primary">hisS</name>
    <name evidence="10" type="ORF">ENT43_02010</name>
</gene>
<keyword evidence="5" id="KW-0030">Aminoacyl-tRNA synthetase</keyword>
<accession>A0A7C4M2W9</accession>
<feature type="binding site" evidence="8">
    <location>
        <begin position="276"/>
        <end position="277"/>
    </location>
    <ligand>
        <name>L-histidine</name>
        <dbReference type="ChEBI" id="CHEBI:57595"/>
    </ligand>
</feature>
<comment type="caution">
    <text evidence="10">The sequence shown here is derived from an EMBL/GenBank/DDBJ whole genome shotgun (WGS) entry which is preliminary data.</text>
</comment>
<dbReference type="InterPro" id="IPR041715">
    <property type="entry name" value="HisRS-like_core"/>
</dbReference>
<dbReference type="AlphaFoldDB" id="A0A7C4M2W9"/>
<dbReference type="EC" id="6.1.1.21" evidence="2 7"/>
<dbReference type="GO" id="GO:0005524">
    <property type="term" value="F:ATP binding"/>
    <property type="evidence" value="ECO:0007669"/>
    <property type="project" value="InterPro"/>
</dbReference>
<evidence type="ECO:0000256" key="1">
    <source>
        <dbReference type="ARBA" id="ARBA00008226"/>
    </source>
</evidence>
<dbReference type="PANTHER" id="PTHR43707">
    <property type="entry name" value="HISTIDYL-TRNA SYNTHETASE"/>
    <property type="match status" value="1"/>
</dbReference>
<dbReference type="InterPro" id="IPR045864">
    <property type="entry name" value="aa-tRNA-synth_II/BPL/LPL"/>
</dbReference>
<feature type="domain" description="Aminoacyl-transfer RNA synthetases class-II family profile" evidence="9">
    <location>
        <begin position="1"/>
        <end position="397"/>
    </location>
</feature>
<dbReference type="GO" id="GO:0006427">
    <property type="term" value="P:histidyl-tRNA aminoacylation"/>
    <property type="evidence" value="ECO:0007669"/>
    <property type="project" value="UniProtKB-UniRule"/>
</dbReference>
<evidence type="ECO:0000256" key="5">
    <source>
        <dbReference type="ARBA" id="ARBA00023146"/>
    </source>
</evidence>
<dbReference type="EMBL" id="DSYQ01000007">
    <property type="protein sequence ID" value="HGT71013.1"/>
    <property type="molecule type" value="Genomic_DNA"/>
</dbReference>
<proteinExistence type="inferred from homology"/>
<dbReference type="InterPro" id="IPR036621">
    <property type="entry name" value="Anticodon-bd_dom_sf"/>
</dbReference>